<dbReference type="InterPro" id="IPR043519">
    <property type="entry name" value="NT_sf"/>
</dbReference>
<evidence type="ECO:0000259" key="1">
    <source>
        <dbReference type="Pfam" id="PF01909"/>
    </source>
</evidence>
<dbReference type="SUPFAM" id="SSF81301">
    <property type="entry name" value="Nucleotidyltransferase"/>
    <property type="match status" value="1"/>
</dbReference>
<evidence type="ECO:0000313" key="5">
    <source>
        <dbReference type="Proteomes" id="UP001220962"/>
    </source>
</evidence>
<dbReference type="Gene3D" id="3.30.460.10">
    <property type="entry name" value="Beta Polymerase, domain 2"/>
    <property type="match status" value="1"/>
</dbReference>
<feature type="domain" description="Polymerase nucleotidyl transferase" evidence="1">
    <location>
        <begin position="22"/>
        <end position="78"/>
    </location>
</feature>
<evidence type="ECO:0000313" key="3">
    <source>
        <dbReference type="EMBL" id="WDH84103.1"/>
    </source>
</evidence>
<sequence>MNRSDLHSCLFAIALEKSESIKNHVTDVKAIAVTGSVASGIVYPSSDIDIIAYVEGSISDSLRQYVEQDLQISQGKIIAITEEALAVNYWLQQTKCEVVYFSERLACRKLDSLLKDYDISLNTHTVATGILKARTLYDPAGLISGWKDRLSQYPDELATSLIKANLDFFPEPVLKASYMERSDHLYVIEGKLRNQDKLLSILCGLNRMYHPGKWKSVGQIYEQMSIKPINLEHRMNMVWQLPMEESIELLSELIYETLDLIRLQMPDIDITSIINEYQRFW</sequence>
<protein>
    <submittedName>
        <fullName evidence="3">Nucleotidyltransferase domain-containing protein</fullName>
    </submittedName>
</protein>
<dbReference type="InterPro" id="IPR002934">
    <property type="entry name" value="Polymerase_NTP_transf_dom"/>
</dbReference>
<proteinExistence type="predicted"/>
<feature type="domain" description="DUF4037" evidence="2">
    <location>
        <begin position="126"/>
        <end position="214"/>
    </location>
</feature>
<reference evidence="3 6" key="1">
    <citation type="submission" date="2023-02" db="EMBL/GenBank/DDBJ databases">
        <title>Pathogen: clinical or host-associated sample.</title>
        <authorList>
            <person name="Hergert J."/>
            <person name="Casey R."/>
            <person name="Wagner J."/>
            <person name="Young E.L."/>
            <person name="Oakeson K.F."/>
        </authorList>
    </citation>
    <scope>NUCLEOTIDE SEQUENCE</scope>
    <source>
        <strain evidence="4 6">2022CK-00829</strain>
        <strain evidence="3">2022CK-00830</strain>
    </source>
</reference>
<dbReference type="Pfam" id="PF01909">
    <property type="entry name" value="NTP_transf_2"/>
    <property type="match status" value="1"/>
</dbReference>
<accession>A0AAX3N367</accession>
<name>A0AAX3N367_9BACL</name>
<gene>
    <name evidence="3" type="ORF">PUW23_07780</name>
    <name evidence="4" type="ORF">PUW25_07255</name>
</gene>
<dbReference type="Proteomes" id="UP001220962">
    <property type="component" value="Chromosome"/>
</dbReference>
<dbReference type="Proteomes" id="UP001221519">
    <property type="component" value="Chromosome"/>
</dbReference>
<evidence type="ECO:0000313" key="4">
    <source>
        <dbReference type="EMBL" id="WDI03743.1"/>
    </source>
</evidence>
<organism evidence="3 5">
    <name type="scientific">Paenibacillus urinalis</name>
    <dbReference type="NCBI Taxonomy" id="521520"/>
    <lineage>
        <taxon>Bacteria</taxon>
        <taxon>Bacillati</taxon>
        <taxon>Bacillota</taxon>
        <taxon>Bacilli</taxon>
        <taxon>Bacillales</taxon>
        <taxon>Paenibacillaceae</taxon>
        <taxon>Paenibacillus</taxon>
    </lineage>
</organism>
<dbReference type="Pfam" id="PF13228">
    <property type="entry name" value="DUF4037"/>
    <property type="match status" value="1"/>
</dbReference>
<evidence type="ECO:0000259" key="2">
    <source>
        <dbReference type="Pfam" id="PF13228"/>
    </source>
</evidence>
<dbReference type="RefSeq" id="WP_047910074.1">
    <property type="nucleotide sequence ID" value="NZ_CP118101.1"/>
</dbReference>
<dbReference type="InterPro" id="IPR025117">
    <property type="entry name" value="DUF4037"/>
</dbReference>
<keyword evidence="6" id="KW-1185">Reference proteome</keyword>
<dbReference type="CDD" id="cd05403">
    <property type="entry name" value="NT_KNTase_like"/>
    <property type="match status" value="1"/>
</dbReference>
<dbReference type="EMBL" id="CP118101">
    <property type="protein sequence ID" value="WDH84103.1"/>
    <property type="molecule type" value="Genomic_DNA"/>
</dbReference>
<evidence type="ECO:0000313" key="6">
    <source>
        <dbReference type="Proteomes" id="UP001221519"/>
    </source>
</evidence>
<dbReference type="AlphaFoldDB" id="A0AAX3N367"/>
<dbReference type="EMBL" id="CP118108">
    <property type="protein sequence ID" value="WDI03743.1"/>
    <property type="molecule type" value="Genomic_DNA"/>
</dbReference>
<dbReference type="GO" id="GO:0016779">
    <property type="term" value="F:nucleotidyltransferase activity"/>
    <property type="evidence" value="ECO:0007669"/>
    <property type="project" value="InterPro"/>
</dbReference>